<proteinExistence type="predicted"/>
<dbReference type="GO" id="GO:0004386">
    <property type="term" value="F:helicase activity"/>
    <property type="evidence" value="ECO:0007669"/>
    <property type="project" value="UniProtKB-KW"/>
</dbReference>
<dbReference type="PROSITE" id="PS51194">
    <property type="entry name" value="HELICASE_CTER"/>
    <property type="match status" value="1"/>
</dbReference>
<dbReference type="Pfam" id="PF00271">
    <property type="entry name" value="Helicase_C"/>
    <property type="match status" value="1"/>
</dbReference>
<dbReference type="PANTHER" id="PTHR14025">
    <property type="entry name" value="FANCONI ANEMIA GROUP M FANCM FAMILY MEMBER"/>
    <property type="match status" value="1"/>
</dbReference>
<dbReference type="EMBL" id="AUZZ01002679">
    <property type="protein sequence ID" value="EQD59382.1"/>
    <property type="molecule type" value="Genomic_DNA"/>
</dbReference>
<organism evidence="7">
    <name type="scientific">mine drainage metagenome</name>
    <dbReference type="NCBI Taxonomy" id="410659"/>
    <lineage>
        <taxon>unclassified sequences</taxon>
        <taxon>metagenomes</taxon>
        <taxon>ecological metagenomes</taxon>
    </lineage>
</organism>
<dbReference type="GO" id="GO:0005524">
    <property type="term" value="F:ATP binding"/>
    <property type="evidence" value="ECO:0007669"/>
    <property type="project" value="UniProtKB-KW"/>
</dbReference>
<gene>
    <name evidence="7" type="ORF">B2A_04015</name>
</gene>
<accession>T1APT3</accession>
<dbReference type="SMART" id="SM00490">
    <property type="entry name" value="HELICc"/>
    <property type="match status" value="1"/>
</dbReference>
<keyword evidence="2" id="KW-0378">Hydrolase</keyword>
<feature type="domain" description="Helicase C-terminal" evidence="6">
    <location>
        <begin position="1"/>
        <end position="118"/>
    </location>
</feature>
<reference evidence="7" key="1">
    <citation type="submission" date="2013-08" db="EMBL/GenBank/DDBJ databases">
        <authorList>
            <person name="Mendez C."/>
            <person name="Richter M."/>
            <person name="Ferrer M."/>
            <person name="Sanchez J."/>
        </authorList>
    </citation>
    <scope>NUCLEOTIDE SEQUENCE</scope>
</reference>
<dbReference type="SUPFAM" id="SSF52540">
    <property type="entry name" value="P-loop containing nucleoside triphosphate hydrolases"/>
    <property type="match status" value="1"/>
</dbReference>
<dbReference type="PANTHER" id="PTHR14025:SF20">
    <property type="entry name" value="FANCONI ANEMIA GROUP M PROTEIN"/>
    <property type="match status" value="1"/>
</dbReference>
<evidence type="ECO:0000313" key="7">
    <source>
        <dbReference type="EMBL" id="EQD59382.1"/>
    </source>
</evidence>
<protein>
    <submittedName>
        <fullName evidence="7">Protein containing DNA/RNA helicase</fullName>
    </submittedName>
</protein>
<feature type="region of interest" description="Disordered" evidence="5">
    <location>
        <begin position="1"/>
        <end position="21"/>
    </location>
</feature>
<comment type="caution">
    <text evidence="7">The sequence shown here is derived from an EMBL/GenBank/DDBJ whole genome shotgun (WGS) entry which is preliminary data.</text>
</comment>
<dbReference type="GO" id="GO:0016787">
    <property type="term" value="F:hydrolase activity"/>
    <property type="evidence" value="ECO:0007669"/>
    <property type="project" value="UniProtKB-KW"/>
</dbReference>
<sequence length="118" mass="13301">KPLRFVGQSSRKGEQGMTQKVQRDGIEKFRDGIYNVLVATSVAEEGLDIPATDMVIFYEPVPSEIRSIQRRGRTGRFSIGEVFIFVFKNGRDIAYYNSSVNKEKIHAGKDEEGDGNQK</sequence>
<keyword evidence="3 7" id="KW-0347">Helicase</keyword>
<keyword evidence="1" id="KW-0547">Nucleotide-binding</keyword>
<name>T1APT3_9ZZZZ</name>
<reference evidence="7" key="2">
    <citation type="journal article" date="2014" name="ISME J.">
        <title>Microbial stratification in low pH oxic and suboxic macroscopic growths along an acid mine drainage.</title>
        <authorList>
            <person name="Mendez-Garcia C."/>
            <person name="Mesa V."/>
            <person name="Sprenger R.R."/>
            <person name="Richter M."/>
            <person name="Diez M.S."/>
            <person name="Solano J."/>
            <person name="Bargiela R."/>
            <person name="Golyshina O.V."/>
            <person name="Manteca A."/>
            <person name="Ramos J.L."/>
            <person name="Gallego J.R."/>
            <person name="Llorente I."/>
            <person name="Martins Dos Santos V.A."/>
            <person name="Jensen O.N."/>
            <person name="Pelaez A.I."/>
            <person name="Sanchez J."/>
            <person name="Ferrer M."/>
        </authorList>
    </citation>
    <scope>NUCLEOTIDE SEQUENCE</scope>
</reference>
<evidence type="ECO:0000256" key="1">
    <source>
        <dbReference type="ARBA" id="ARBA00022741"/>
    </source>
</evidence>
<dbReference type="InterPro" id="IPR001650">
    <property type="entry name" value="Helicase_C-like"/>
</dbReference>
<dbReference type="Gene3D" id="3.40.50.300">
    <property type="entry name" value="P-loop containing nucleotide triphosphate hydrolases"/>
    <property type="match status" value="1"/>
</dbReference>
<evidence type="ECO:0000259" key="6">
    <source>
        <dbReference type="PROSITE" id="PS51194"/>
    </source>
</evidence>
<keyword evidence="4" id="KW-0067">ATP-binding</keyword>
<evidence type="ECO:0000256" key="5">
    <source>
        <dbReference type="SAM" id="MobiDB-lite"/>
    </source>
</evidence>
<feature type="non-terminal residue" evidence="7">
    <location>
        <position position="1"/>
    </location>
</feature>
<evidence type="ECO:0000256" key="4">
    <source>
        <dbReference type="ARBA" id="ARBA00022840"/>
    </source>
</evidence>
<dbReference type="InterPro" id="IPR027417">
    <property type="entry name" value="P-loop_NTPase"/>
</dbReference>
<evidence type="ECO:0000256" key="3">
    <source>
        <dbReference type="ARBA" id="ARBA00022806"/>
    </source>
</evidence>
<evidence type="ECO:0000256" key="2">
    <source>
        <dbReference type="ARBA" id="ARBA00022801"/>
    </source>
</evidence>
<dbReference type="AlphaFoldDB" id="T1APT3"/>